<name>A0ABU1IQZ9_9BACL</name>
<dbReference type="PRINTS" id="PR00034">
    <property type="entry name" value="HTHCRP"/>
</dbReference>
<organism evidence="7 8">
    <name type="scientific">Desmospora profundinema</name>
    <dbReference type="NCBI Taxonomy" id="1571184"/>
    <lineage>
        <taxon>Bacteria</taxon>
        <taxon>Bacillati</taxon>
        <taxon>Bacillota</taxon>
        <taxon>Bacilli</taxon>
        <taxon>Bacillales</taxon>
        <taxon>Thermoactinomycetaceae</taxon>
        <taxon>Desmospora</taxon>
    </lineage>
</organism>
<dbReference type="SUPFAM" id="SSF46785">
    <property type="entry name" value="Winged helix' DNA-binding domain"/>
    <property type="match status" value="1"/>
</dbReference>
<dbReference type="InterPro" id="IPR012318">
    <property type="entry name" value="HTH_CRP"/>
</dbReference>
<dbReference type="InterPro" id="IPR000595">
    <property type="entry name" value="cNMP-bd_dom"/>
</dbReference>
<evidence type="ECO:0000313" key="8">
    <source>
        <dbReference type="Proteomes" id="UP001185012"/>
    </source>
</evidence>
<keyword evidence="3" id="KW-0010">Activator</keyword>
<reference evidence="7 8" key="1">
    <citation type="submission" date="2023-07" db="EMBL/GenBank/DDBJ databases">
        <title>Genomic Encyclopedia of Type Strains, Phase IV (KMG-IV): sequencing the most valuable type-strain genomes for metagenomic binning, comparative biology and taxonomic classification.</title>
        <authorList>
            <person name="Goeker M."/>
        </authorList>
    </citation>
    <scope>NUCLEOTIDE SEQUENCE [LARGE SCALE GENOMIC DNA]</scope>
    <source>
        <strain evidence="7 8">DSM 45903</strain>
    </source>
</reference>
<feature type="domain" description="HTH crp-type" evidence="6">
    <location>
        <begin position="146"/>
        <end position="221"/>
    </location>
</feature>
<protein>
    <submittedName>
        <fullName evidence="7">CRP/FNR family transcriptional regulator</fullName>
    </submittedName>
</protein>
<keyword evidence="8" id="KW-1185">Reference proteome</keyword>
<evidence type="ECO:0000256" key="1">
    <source>
        <dbReference type="ARBA" id="ARBA00023015"/>
    </source>
</evidence>
<dbReference type="CDD" id="cd00038">
    <property type="entry name" value="CAP_ED"/>
    <property type="match status" value="1"/>
</dbReference>
<gene>
    <name evidence="7" type="ORF">JOE21_002858</name>
</gene>
<comment type="caution">
    <text evidence="7">The sequence shown here is derived from an EMBL/GenBank/DDBJ whole genome shotgun (WGS) entry which is preliminary data.</text>
</comment>
<keyword evidence="2" id="KW-0238">DNA-binding</keyword>
<dbReference type="InterPro" id="IPR018490">
    <property type="entry name" value="cNMP-bd_dom_sf"/>
</dbReference>
<dbReference type="Gene3D" id="1.10.10.10">
    <property type="entry name" value="Winged helix-like DNA-binding domain superfamily/Winged helix DNA-binding domain"/>
    <property type="match status" value="1"/>
</dbReference>
<evidence type="ECO:0000256" key="4">
    <source>
        <dbReference type="ARBA" id="ARBA00023163"/>
    </source>
</evidence>
<accession>A0ABU1IQZ9</accession>
<dbReference type="InterPro" id="IPR036390">
    <property type="entry name" value="WH_DNA-bd_sf"/>
</dbReference>
<dbReference type="PANTHER" id="PTHR24567:SF74">
    <property type="entry name" value="HTH-TYPE TRANSCRIPTIONAL REGULATOR ARCR"/>
    <property type="match status" value="1"/>
</dbReference>
<dbReference type="SUPFAM" id="SSF51206">
    <property type="entry name" value="cAMP-binding domain-like"/>
    <property type="match status" value="1"/>
</dbReference>
<evidence type="ECO:0000256" key="2">
    <source>
        <dbReference type="ARBA" id="ARBA00023125"/>
    </source>
</evidence>
<dbReference type="InterPro" id="IPR036388">
    <property type="entry name" value="WH-like_DNA-bd_sf"/>
</dbReference>
<dbReference type="InterPro" id="IPR050397">
    <property type="entry name" value="Env_Response_Regulators"/>
</dbReference>
<dbReference type="RefSeq" id="WP_309867298.1">
    <property type="nucleotide sequence ID" value="NZ_JAVDQG010000006.1"/>
</dbReference>
<dbReference type="Pfam" id="PF13545">
    <property type="entry name" value="HTH_Crp_2"/>
    <property type="match status" value="1"/>
</dbReference>
<dbReference type="SMART" id="SM00100">
    <property type="entry name" value="cNMP"/>
    <property type="match status" value="1"/>
</dbReference>
<proteinExistence type="predicted"/>
<evidence type="ECO:0000259" key="5">
    <source>
        <dbReference type="PROSITE" id="PS50042"/>
    </source>
</evidence>
<feature type="domain" description="Cyclic nucleotide-binding" evidence="5">
    <location>
        <begin position="12"/>
        <end position="132"/>
    </location>
</feature>
<dbReference type="InterPro" id="IPR014710">
    <property type="entry name" value="RmlC-like_jellyroll"/>
</dbReference>
<keyword evidence="4" id="KW-0804">Transcription</keyword>
<evidence type="ECO:0000256" key="3">
    <source>
        <dbReference type="ARBA" id="ARBA00023159"/>
    </source>
</evidence>
<evidence type="ECO:0000313" key="7">
    <source>
        <dbReference type="EMBL" id="MDR6226848.1"/>
    </source>
</evidence>
<evidence type="ECO:0000259" key="6">
    <source>
        <dbReference type="PROSITE" id="PS51063"/>
    </source>
</evidence>
<dbReference type="Proteomes" id="UP001185012">
    <property type="component" value="Unassembled WGS sequence"/>
</dbReference>
<dbReference type="PROSITE" id="PS50042">
    <property type="entry name" value="CNMP_BINDING_3"/>
    <property type="match status" value="1"/>
</dbReference>
<dbReference type="Pfam" id="PF00027">
    <property type="entry name" value="cNMP_binding"/>
    <property type="match status" value="1"/>
</dbReference>
<dbReference type="SMART" id="SM00419">
    <property type="entry name" value="HTH_CRP"/>
    <property type="match status" value="1"/>
</dbReference>
<dbReference type="PROSITE" id="PS51063">
    <property type="entry name" value="HTH_CRP_2"/>
    <property type="match status" value="1"/>
</dbReference>
<dbReference type="EMBL" id="JAVDQG010000006">
    <property type="protein sequence ID" value="MDR6226848.1"/>
    <property type="molecule type" value="Genomic_DNA"/>
</dbReference>
<dbReference type="PANTHER" id="PTHR24567">
    <property type="entry name" value="CRP FAMILY TRANSCRIPTIONAL REGULATORY PROTEIN"/>
    <property type="match status" value="1"/>
</dbReference>
<keyword evidence="1" id="KW-0805">Transcription regulation</keyword>
<dbReference type="Gene3D" id="2.60.120.10">
    <property type="entry name" value="Jelly Rolls"/>
    <property type="match status" value="1"/>
</dbReference>
<sequence length="230" mass="25996">MDKLWYLSQINIMDELPETDLEEIARLAPMNRTPKGTLLLTPDTPPQGLYLLKKGKVRLYKLNREGKEFTLGILGDGNIFGEVEAFATGTRNIYAEALEDTLICLLSKSDFEGLMQERPQLALKMIRVLSERLSEAEEMLESLAYGSVQKRLLYLLSKLGQNFGEPHGDYIRLNISLSHQDLAAMIGATRETVSATIAEMVRKGLIKKSRFRKIISIHPEKVQKAMDMQP</sequence>